<feature type="transmembrane region" description="Helical" evidence="2">
    <location>
        <begin position="182"/>
        <end position="203"/>
    </location>
</feature>
<evidence type="ECO:0000313" key="4">
    <source>
        <dbReference type="Proteomes" id="UP001221142"/>
    </source>
</evidence>
<accession>A0AAD7B4D9</accession>
<reference evidence="3" key="1">
    <citation type="submission" date="2023-03" db="EMBL/GenBank/DDBJ databases">
        <title>Massive genome expansion in bonnet fungi (Mycena s.s.) driven by repeated elements and novel gene families across ecological guilds.</title>
        <authorList>
            <consortium name="Lawrence Berkeley National Laboratory"/>
            <person name="Harder C.B."/>
            <person name="Miyauchi S."/>
            <person name="Viragh M."/>
            <person name="Kuo A."/>
            <person name="Thoen E."/>
            <person name="Andreopoulos B."/>
            <person name="Lu D."/>
            <person name="Skrede I."/>
            <person name="Drula E."/>
            <person name="Henrissat B."/>
            <person name="Morin E."/>
            <person name="Kohler A."/>
            <person name="Barry K."/>
            <person name="LaButti K."/>
            <person name="Morin E."/>
            <person name="Salamov A."/>
            <person name="Lipzen A."/>
            <person name="Mereny Z."/>
            <person name="Hegedus B."/>
            <person name="Baldrian P."/>
            <person name="Stursova M."/>
            <person name="Weitz H."/>
            <person name="Taylor A."/>
            <person name="Grigoriev I.V."/>
            <person name="Nagy L.G."/>
            <person name="Martin F."/>
            <person name="Kauserud H."/>
        </authorList>
    </citation>
    <scope>NUCLEOTIDE SEQUENCE</scope>
    <source>
        <strain evidence="3">9284</strain>
    </source>
</reference>
<name>A0AAD7B4D9_9AGAR</name>
<dbReference type="EMBL" id="JARKIF010000038">
    <property type="protein sequence ID" value="KAJ7609678.1"/>
    <property type="molecule type" value="Genomic_DNA"/>
</dbReference>
<evidence type="ECO:0000313" key="3">
    <source>
        <dbReference type="EMBL" id="KAJ7609678.1"/>
    </source>
</evidence>
<organism evidence="3 4">
    <name type="scientific">Roridomyces roridus</name>
    <dbReference type="NCBI Taxonomy" id="1738132"/>
    <lineage>
        <taxon>Eukaryota</taxon>
        <taxon>Fungi</taxon>
        <taxon>Dikarya</taxon>
        <taxon>Basidiomycota</taxon>
        <taxon>Agaricomycotina</taxon>
        <taxon>Agaricomycetes</taxon>
        <taxon>Agaricomycetidae</taxon>
        <taxon>Agaricales</taxon>
        <taxon>Marasmiineae</taxon>
        <taxon>Mycenaceae</taxon>
        <taxon>Roridomyces</taxon>
    </lineage>
</organism>
<sequence length="321" mass="34152">MTHRPAASVSNAFNFDPISMASCNPPNISWVYSPALGQSITELSLTITNNGVPQLTATESASASIHAFFRRDDPITLTITPAFIDPALREFTWTNVSVPPGMYIIQAEFPIQNSIFVSPSFFVANGCNGGTTSSARPSSSSGKSSLSSRSASLSSIFSSTSPPSTPTFNPDRSPSSRKMNGGAIAGGITCGLVNILVSAYVWFHRSGATRRRAFTRTAGQRSRRWGGLGSGDSLQLPMQDQGVGGSPFRDLIRSSYTTMSTLESAASTLPSTEAPTPSAAFPSGTSLDIYNLRGWEPYYNLVDPECIAVHLARTGNEEESL</sequence>
<dbReference type="AlphaFoldDB" id="A0AAD7B4D9"/>
<feature type="region of interest" description="Disordered" evidence="1">
    <location>
        <begin position="214"/>
        <end position="243"/>
    </location>
</feature>
<protein>
    <submittedName>
        <fullName evidence="3">Uncharacterized protein</fullName>
    </submittedName>
</protein>
<proteinExistence type="predicted"/>
<feature type="region of interest" description="Disordered" evidence="1">
    <location>
        <begin position="154"/>
        <end position="180"/>
    </location>
</feature>
<dbReference type="Proteomes" id="UP001221142">
    <property type="component" value="Unassembled WGS sequence"/>
</dbReference>
<keyword evidence="2" id="KW-0472">Membrane</keyword>
<evidence type="ECO:0000256" key="2">
    <source>
        <dbReference type="SAM" id="Phobius"/>
    </source>
</evidence>
<keyword evidence="4" id="KW-1185">Reference proteome</keyword>
<gene>
    <name evidence="3" type="ORF">FB45DRAFT_876205</name>
</gene>
<feature type="compositionally biased region" description="Low complexity" evidence="1">
    <location>
        <begin position="154"/>
        <end position="168"/>
    </location>
</feature>
<evidence type="ECO:0000256" key="1">
    <source>
        <dbReference type="SAM" id="MobiDB-lite"/>
    </source>
</evidence>
<comment type="caution">
    <text evidence="3">The sequence shown here is derived from an EMBL/GenBank/DDBJ whole genome shotgun (WGS) entry which is preliminary data.</text>
</comment>
<keyword evidence="2" id="KW-0812">Transmembrane</keyword>
<keyword evidence="2" id="KW-1133">Transmembrane helix</keyword>